<dbReference type="EMBL" id="LR797273">
    <property type="protein sequence ID" value="CAB4198802.1"/>
    <property type="molecule type" value="Genomic_DNA"/>
</dbReference>
<name>A0A6J5RRW3_9CAUD</name>
<reference evidence="1" key="1">
    <citation type="submission" date="2020-05" db="EMBL/GenBank/DDBJ databases">
        <authorList>
            <person name="Chiriac C."/>
            <person name="Salcher M."/>
            <person name="Ghai R."/>
            <person name="Kavagutti S V."/>
        </authorList>
    </citation>
    <scope>NUCLEOTIDE SEQUENCE</scope>
</reference>
<evidence type="ECO:0000313" key="1">
    <source>
        <dbReference type="EMBL" id="CAB4198802.1"/>
    </source>
</evidence>
<protein>
    <submittedName>
        <fullName evidence="1">Uncharacterized protein</fullName>
    </submittedName>
</protein>
<gene>
    <name evidence="1" type="ORF">UFOVP1324_29</name>
</gene>
<sequence length="69" mass="7498">MADGPDNWETRGTYKGPIPLLKGEKASLVCYRASGRCLATFDRLETGYGTMAHDFETAAFELEDDGHGG</sequence>
<proteinExistence type="predicted"/>
<organism evidence="1">
    <name type="scientific">uncultured Caudovirales phage</name>
    <dbReference type="NCBI Taxonomy" id="2100421"/>
    <lineage>
        <taxon>Viruses</taxon>
        <taxon>Duplodnaviria</taxon>
        <taxon>Heunggongvirae</taxon>
        <taxon>Uroviricota</taxon>
        <taxon>Caudoviricetes</taxon>
        <taxon>Peduoviridae</taxon>
        <taxon>Maltschvirus</taxon>
        <taxon>Maltschvirus maltsch</taxon>
    </lineage>
</organism>
<accession>A0A6J5RRW3</accession>